<evidence type="ECO:0000313" key="7">
    <source>
        <dbReference type="EMBL" id="MBM7614395.1"/>
    </source>
</evidence>
<dbReference type="Gene3D" id="3.30.1340.10">
    <property type="entry name" value="HPr-like"/>
    <property type="match status" value="1"/>
</dbReference>
<dbReference type="InterPro" id="IPR000032">
    <property type="entry name" value="HPr-like"/>
</dbReference>
<keyword evidence="5" id="KW-0598">Phosphotransferase system</keyword>
<dbReference type="InterPro" id="IPR035895">
    <property type="entry name" value="HPr-like_sf"/>
</dbReference>
<protein>
    <recommendedName>
        <fullName evidence="3">Phosphocarrier protein HPr</fullName>
    </recommendedName>
</protein>
<dbReference type="RefSeq" id="WP_207755052.1">
    <property type="nucleotide sequence ID" value="NZ_JAFBEE010000004.1"/>
</dbReference>
<dbReference type="InterPro" id="IPR050399">
    <property type="entry name" value="HPr"/>
</dbReference>
<proteinExistence type="predicted"/>
<gene>
    <name evidence="7" type="ORF">JOC73_000906</name>
</gene>
<accession>A0ABS2NN87</accession>
<dbReference type="PROSITE" id="PS51350">
    <property type="entry name" value="PTS_HPR_DOM"/>
    <property type="match status" value="1"/>
</dbReference>
<dbReference type="PANTHER" id="PTHR33705:SF2">
    <property type="entry name" value="PHOSPHOCARRIER PROTEIN NPR"/>
    <property type="match status" value="1"/>
</dbReference>
<sequence length="88" mass="9269">MIKQTVVVNNGSGLHARPATLVVKEASKFESDVTFISGTAEVNAKSIMGIMALGAKQGQSINVKVEGNDEEEAMKAIIALFQSNFGEA</sequence>
<evidence type="ECO:0000256" key="5">
    <source>
        <dbReference type="ARBA" id="ARBA00022683"/>
    </source>
</evidence>
<comment type="subcellular location">
    <subcellularLocation>
        <location evidence="2">Cytoplasm</location>
    </subcellularLocation>
</comment>
<comment type="function">
    <text evidence="1">General (non sugar-specific) component of the phosphoenolpyruvate-dependent sugar phosphotransferase system (sugar PTS). This major carbohydrate active-transport system catalyzes the phosphorylation of incoming sugar substrates concomitantly with their translocation across the cell membrane. The phosphoryl group from phosphoenolpyruvate (PEP) is transferred to the phosphoryl carrier protein HPr by enzyme I. Phospho-HPr then transfers it to the PTS EIIA domain.</text>
</comment>
<dbReference type="NCBIfam" id="TIGR01003">
    <property type="entry name" value="PTS_HPr_family"/>
    <property type="match status" value="1"/>
</dbReference>
<keyword evidence="4" id="KW-0963">Cytoplasm</keyword>
<dbReference type="InterPro" id="IPR001020">
    <property type="entry name" value="PTS_HPr_His_P_site"/>
</dbReference>
<feature type="domain" description="HPr" evidence="6">
    <location>
        <begin position="1"/>
        <end position="88"/>
    </location>
</feature>
<dbReference type="PRINTS" id="PR00107">
    <property type="entry name" value="PHOSPHOCPHPR"/>
</dbReference>
<evidence type="ECO:0000256" key="2">
    <source>
        <dbReference type="ARBA" id="ARBA00004496"/>
    </source>
</evidence>
<evidence type="ECO:0000256" key="1">
    <source>
        <dbReference type="ARBA" id="ARBA00003681"/>
    </source>
</evidence>
<dbReference type="CDD" id="cd00367">
    <property type="entry name" value="PTS-HPr_like"/>
    <property type="match status" value="1"/>
</dbReference>
<dbReference type="EMBL" id="JAFBEE010000004">
    <property type="protein sequence ID" value="MBM7614395.1"/>
    <property type="molecule type" value="Genomic_DNA"/>
</dbReference>
<keyword evidence="8" id="KW-1185">Reference proteome</keyword>
<name>A0ABS2NN87_9FIRM</name>
<dbReference type="Pfam" id="PF00381">
    <property type="entry name" value="PTS-HPr"/>
    <property type="match status" value="1"/>
</dbReference>
<dbReference type="SUPFAM" id="SSF55594">
    <property type="entry name" value="HPr-like"/>
    <property type="match status" value="1"/>
</dbReference>
<organism evidence="7 8">
    <name type="scientific">Alkaliphilus hydrothermalis</name>
    <dbReference type="NCBI Taxonomy" id="1482730"/>
    <lineage>
        <taxon>Bacteria</taxon>
        <taxon>Bacillati</taxon>
        <taxon>Bacillota</taxon>
        <taxon>Clostridia</taxon>
        <taxon>Peptostreptococcales</taxon>
        <taxon>Natronincolaceae</taxon>
        <taxon>Alkaliphilus</taxon>
    </lineage>
</organism>
<comment type="caution">
    <text evidence="7">The sequence shown here is derived from an EMBL/GenBank/DDBJ whole genome shotgun (WGS) entry which is preliminary data.</text>
</comment>
<evidence type="ECO:0000256" key="3">
    <source>
        <dbReference type="ARBA" id="ARBA00020422"/>
    </source>
</evidence>
<dbReference type="Proteomes" id="UP001314796">
    <property type="component" value="Unassembled WGS sequence"/>
</dbReference>
<dbReference type="PROSITE" id="PS00369">
    <property type="entry name" value="PTS_HPR_HIS"/>
    <property type="match status" value="1"/>
</dbReference>
<reference evidence="7 8" key="1">
    <citation type="submission" date="2021-01" db="EMBL/GenBank/DDBJ databases">
        <title>Genomic Encyclopedia of Type Strains, Phase IV (KMG-IV): sequencing the most valuable type-strain genomes for metagenomic binning, comparative biology and taxonomic classification.</title>
        <authorList>
            <person name="Goeker M."/>
        </authorList>
    </citation>
    <scope>NUCLEOTIDE SEQUENCE [LARGE SCALE GENOMIC DNA]</scope>
    <source>
        <strain evidence="7 8">DSM 25890</strain>
    </source>
</reference>
<evidence type="ECO:0000256" key="4">
    <source>
        <dbReference type="ARBA" id="ARBA00022490"/>
    </source>
</evidence>
<evidence type="ECO:0000313" key="8">
    <source>
        <dbReference type="Proteomes" id="UP001314796"/>
    </source>
</evidence>
<dbReference type="PANTHER" id="PTHR33705">
    <property type="entry name" value="PHOSPHOCARRIER PROTEIN HPR"/>
    <property type="match status" value="1"/>
</dbReference>
<evidence type="ECO:0000259" key="6">
    <source>
        <dbReference type="PROSITE" id="PS51350"/>
    </source>
</evidence>